<feature type="compositionally biased region" description="Acidic residues" evidence="1">
    <location>
        <begin position="292"/>
        <end position="313"/>
    </location>
</feature>
<accession>A0AAN6YIX0</accession>
<feature type="compositionally biased region" description="Polar residues" evidence="1">
    <location>
        <begin position="16"/>
        <end position="43"/>
    </location>
</feature>
<reference evidence="2" key="2">
    <citation type="submission" date="2023-05" db="EMBL/GenBank/DDBJ databases">
        <authorList>
            <consortium name="Lawrence Berkeley National Laboratory"/>
            <person name="Steindorff A."/>
            <person name="Hensen N."/>
            <person name="Bonometti L."/>
            <person name="Westerberg I."/>
            <person name="Brannstrom I.O."/>
            <person name="Guillou S."/>
            <person name="Cros-Aarteil S."/>
            <person name="Calhoun S."/>
            <person name="Haridas S."/>
            <person name="Kuo A."/>
            <person name="Mondo S."/>
            <person name="Pangilinan J."/>
            <person name="Riley R."/>
            <person name="Labutti K."/>
            <person name="Andreopoulos B."/>
            <person name="Lipzen A."/>
            <person name="Chen C."/>
            <person name="Yanf M."/>
            <person name="Daum C."/>
            <person name="Ng V."/>
            <person name="Clum A."/>
            <person name="Ohm R."/>
            <person name="Martin F."/>
            <person name="Silar P."/>
            <person name="Natvig D."/>
            <person name="Lalanne C."/>
            <person name="Gautier V."/>
            <person name="Ament-Velasquez S.L."/>
            <person name="Kruys A."/>
            <person name="Hutchinson M.I."/>
            <person name="Powell A.J."/>
            <person name="Barry K."/>
            <person name="Miller A.N."/>
            <person name="Grigoriev I.V."/>
            <person name="Debuchy R."/>
            <person name="Gladieux P."/>
            <person name="Thoren M.H."/>
            <person name="Johannesson H."/>
        </authorList>
    </citation>
    <scope>NUCLEOTIDE SEQUENCE</scope>
    <source>
        <strain evidence="2">PSN293</strain>
    </source>
</reference>
<protein>
    <submittedName>
        <fullName evidence="2">Uncharacterized protein</fullName>
    </submittedName>
</protein>
<keyword evidence="3" id="KW-1185">Reference proteome</keyword>
<name>A0AAN6YIX0_9PEZI</name>
<feature type="region of interest" description="Disordered" evidence="1">
    <location>
        <begin position="271"/>
        <end position="313"/>
    </location>
</feature>
<feature type="compositionally biased region" description="Polar residues" evidence="1">
    <location>
        <begin position="53"/>
        <end position="65"/>
    </location>
</feature>
<evidence type="ECO:0000256" key="1">
    <source>
        <dbReference type="SAM" id="MobiDB-lite"/>
    </source>
</evidence>
<gene>
    <name evidence="2" type="ORF">QBC37DRAFT_273019</name>
</gene>
<dbReference type="Proteomes" id="UP001301769">
    <property type="component" value="Unassembled WGS sequence"/>
</dbReference>
<organism evidence="2 3">
    <name type="scientific">Rhypophila decipiens</name>
    <dbReference type="NCBI Taxonomy" id="261697"/>
    <lineage>
        <taxon>Eukaryota</taxon>
        <taxon>Fungi</taxon>
        <taxon>Dikarya</taxon>
        <taxon>Ascomycota</taxon>
        <taxon>Pezizomycotina</taxon>
        <taxon>Sordariomycetes</taxon>
        <taxon>Sordariomycetidae</taxon>
        <taxon>Sordariales</taxon>
        <taxon>Naviculisporaceae</taxon>
        <taxon>Rhypophila</taxon>
    </lineage>
</organism>
<dbReference type="AlphaFoldDB" id="A0AAN6YIX0"/>
<evidence type="ECO:0000313" key="2">
    <source>
        <dbReference type="EMBL" id="KAK4219283.1"/>
    </source>
</evidence>
<comment type="caution">
    <text evidence="2">The sequence shown here is derived from an EMBL/GenBank/DDBJ whole genome shotgun (WGS) entry which is preliminary data.</text>
</comment>
<sequence length="313" mass="34831">MQLPASDPARPARGAYSNQRPGNTMRINKPRSANNSPRAALSQSRRRTLIGENFQSLQGRQQQQIPDLAYLPTPASEVPSYEPEKRSARPVSWHPTTYNMGQPHNFQRPQAMYYPHSAYTEAEAFPSLQQYSPSPAVYSGYTTPMSSFSPLSLPYSHFDSEQYFPPQTMLSQQAPASQHMIHSQQTSPTAPYQVLPQVLNVCSAPPTPEYLNQYQEPETKLATEESIPFQPLEDDESEGEILYGMGLYDPPDKSYNEPSLDMHRSTLMSLLGGSPVRTGKGLKLEAAWEPPASDDEDEGSGSEQDAEGEDQDD</sequence>
<dbReference type="EMBL" id="MU858049">
    <property type="protein sequence ID" value="KAK4219283.1"/>
    <property type="molecule type" value="Genomic_DNA"/>
</dbReference>
<feature type="region of interest" description="Disordered" evidence="1">
    <location>
        <begin position="1"/>
        <end position="66"/>
    </location>
</feature>
<proteinExistence type="predicted"/>
<evidence type="ECO:0000313" key="3">
    <source>
        <dbReference type="Proteomes" id="UP001301769"/>
    </source>
</evidence>
<reference evidence="2" key="1">
    <citation type="journal article" date="2023" name="Mol. Phylogenet. Evol.">
        <title>Genome-scale phylogeny and comparative genomics of the fungal order Sordariales.</title>
        <authorList>
            <person name="Hensen N."/>
            <person name="Bonometti L."/>
            <person name="Westerberg I."/>
            <person name="Brannstrom I.O."/>
            <person name="Guillou S."/>
            <person name="Cros-Aarteil S."/>
            <person name="Calhoun S."/>
            <person name="Haridas S."/>
            <person name="Kuo A."/>
            <person name="Mondo S."/>
            <person name="Pangilinan J."/>
            <person name="Riley R."/>
            <person name="LaButti K."/>
            <person name="Andreopoulos B."/>
            <person name="Lipzen A."/>
            <person name="Chen C."/>
            <person name="Yan M."/>
            <person name="Daum C."/>
            <person name="Ng V."/>
            <person name="Clum A."/>
            <person name="Steindorff A."/>
            <person name="Ohm R.A."/>
            <person name="Martin F."/>
            <person name="Silar P."/>
            <person name="Natvig D.O."/>
            <person name="Lalanne C."/>
            <person name="Gautier V."/>
            <person name="Ament-Velasquez S.L."/>
            <person name="Kruys A."/>
            <person name="Hutchinson M.I."/>
            <person name="Powell A.J."/>
            <person name="Barry K."/>
            <person name="Miller A.N."/>
            <person name="Grigoriev I.V."/>
            <person name="Debuchy R."/>
            <person name="Gladieux P."/>
            <person name="Hiltunen Thoren M."/>
            <person name="Johannesson H."/>
        </authorList>
    </citation>
    <scope>NUCLEOTIDE SEQUENCE</scope>
    <source>
        <strain evidence="2">PSN293</strain>
    </source>
</reference>